<reference evidence="2" key="1">
    <citation type="submission" date="2023-03" db="EMBL/GenBank/DDBJ databases">
        <title>Massive genome expansion in bonnet fungi (Mycena s.s.) driven by repeated elements and novel gene families across ecological guilds.</title>
        <authorList>
            <consortium name="Lawrence Berkeley National Laboratory"/>
            <person name="Harder C.B."/>
            <person name="Miyauchi S."/>
            <person name="Viragh M."/>
            <person name="Kuo A."/>
            <person name="Thoen E."/>
            <person name="Andreopoulos B."/>
            <person name="Lu D."/>
            <person name="Skrede I."/>
            <person name="Drula E."/>
            <person name="Henrissat B."/>
            <person name="Morin E."/>
            <person name="Kohler A."/>
            <person name="Barry K."/>
            <person name="LaButti K."/>
            <person name="Morin E."/>
            <person name="Salamov A."/>
            <person name="Lipzen A."/>
            <person name="Mereny Z."/>
            <person name="Hegedus B."/>
            <person name="Baldrian P."/>
            <person name="Stursova M."/>
            <person name="Weitz H."/>
            <person name="Taylor A."/>
            <person name="Grigoriev I.V."/>
            <person name="Nagy L.G."/>
            <person name="Martin F."/>
            <person name="Kauserud H."/>
        </authorList>
    </citation>
    <scope>NUCLEOTIDE SEQUENCE</scope>
    <source>
        <strain evidence="2">CBHHK002</strain>
    </source>
</reference>
<sequence length="468" mass="52059">MAQHSRCGLPLPLDASFDCVAHTTRPADVPALHNMDLREKNKRNVLIETNNCTSIDHTRTYEAARATAAAVGTLDVGVKLEPFFEYTDEEKALLVHSKELVDAVGPLPIFLIQIIALERLKISRSEATQKAKPEEERVEVKREELKPSASILGTMRMDNPQPFSFTRKRPVAIPHVFLMSLAHKAHLHLHWWSDNILRGAASNPNSVPTTSINGSEDVIIDVGKMANLHDDEDASTALTWNQCSKNLLAALEKLSVAQDPENPQNTHASEYALHVQFFSKKKWFDGLFHVWYPLERELRLEVLDNTVFDERIWTRELLTTVTIYETFQKYAQGHTASLARSTTAGCKRRAEGDGNPASAKRQRMDRGGLPACLICTGPHAARDHPVASSSFLDGTVLFSKSHGRDIRTAAPFCGPQPQVLCVQYNLHHTCNTEHGASRLHVCSLCGGPHAALSRHVNCTRVRDGNFLP</sequence>
<name>A0AAD7AFB2_9AGAR</name>
<accession>A0AAD7AFB2</accession>
<organism evidence="2 3">
    <name type="scientific">Mycena albidolilacea</name>
    <dbReference type="NCBI Taxonomy" id="1033008"/>
    <lineage>
        <taxon>Eukaryota</taxon>
        <taxon>Fungi</taxon>
        <taxon>Dikarya</taxon>
        <taxon>Basidiomycota</taxon>
        <taxon>Agaricomycotina</taxon>
        <taxon>Agaricomycetes</taxon>
        <taxon>Agaricomycetidae</taxon>
        <taxon>Agaricales</taxon>
        <taxon>Marasmiineae</taxon>
        <taxon>Mycenaceae</taxon>
        <taxon>Mycena</taxon>
    </lineage>
</organism>
<comment type="caution">
    <text evidence="2">The sequence shown here is derived from an EMBL/GenBank/DDBJ whole genome shotgun (WGS) entry which is preliminary data.</text>
</comment>
<dbReference type="Proteomes" id="UP001218218">
    <property type="component" value="Unassembled WGS sequence"/>
</dbReference>
<keyword evidence="3" id="KW-1185">Reference proteome</keyword>
<dbReference type="EMBL" id="JARIHO010000008">
    <property type="protein sequence ID" value="KAJ7357073.1"/>
    <property type="molecule type" value="Genomic_DNA"/>
</dbReference>
<evidence type="ECO:0000313" key="2">
    <source>
        <dbReference type="EMBL" id="KAJ7357073.1"/>
    </source>
</evidence>
<gene>
    <name evidence="2" type="ORF">DFH08DRAFT_1048659</name>
</gene>
<feature type="region of interest" description="Disordered" evidence="1">
    <location>
        <begin position="342"/>
        <end position="363"/>
    </location>
</feature>
<dbReference type="AlphaFoldDB" id="A0AAD7AFB2"/>
<proteinExistence type="predicted"/>
<protein>
    <submittedName>
        <fullName evidence="2">Uncharacterized protein</fullName>
    </submittedName>
</protein>
<evidence type="ECO:0000256" key="1">
    <source>
        <dbReference type="SAM" id="MobiDB-lite"/>
    </source>
</evidence>
<evidence type="ECO:0000313" key="3">
    <source>
        <dbReference type="Proteomes" id="UP001218218"/>
    </source>
</evidence>